<reference evidence="3" key="1">
    <citation type="submission" date="2022-07" db="EMBL/GenBank/DDBJ databases">
        <title>Complete genome sequence of Salinispirillum sp. LH10-3-1 capable of multiple carbohydrate inversion isolated from a soda lake.</title>
        <authorList>
            <person name="Liu J."/>
            <person name="Zhai Y."/>
            <person name="Zhang H."/>
            <person name="Yang H."/>
            <person name="Qu J."/>
            <person name="Li J."/>
        </authorList>
    </citation>
    <scope>NUCLEOTIDE SEQUENCE</scope>
    <source>
        <strain evidence="3">LH 10-3-1</strain>
    </source>
</reference>
<dbReference type="Gene3D" id="3.40.190.10">
    <property type="entry name" value="Periplasmic binding protein-like II"/>
    <property type="match status" value="2"/>
</dbReference>
<evidence type="ECO:0000256" key="1">
    <source>
        <dbReference type="ARBA" id="ARBA00010333"/>
    </source>
</evidence>
<proteinExistence type="inferred from homology"/>
<feature type="signal peptide" evidence="2">
    <location>
        <begin position="1"/>
        <end position="27"/>
    </location>
</feature>
<sequence length="254" mass="27944">MCLCKINSTRVLCLLAALLTFSLNSTADATTDRSSELPFFAIADVWPWGYDDDGQPAGLLVTLTDRLLLEAELEARVELRPHLRAINGIADGTADFAYLFADPTLNPDAISLGIIIESFTLLTVLAVPAQGTPELDDFVGRRVGFIRGTYYGEVFAEFDAIKIPAEDGAHALQLLQRGRVDAIVTTDQAVYNAAQRLGITADQFHSSVITRTQVGHLYLSHLSPYQPYAEPLRQALDRLREAGFLQQLFNLPHL</sequence>
<dbReference type="SUPFAM" id="SSF53850">
    <property type="entry name" value="Periplasmic binding protein-like II"/>
    <property type="match status" value="1"/>
</dbReference>
<evidence type="ECO:0000313" key="3">
    <source>
        <dbReference type="EMBL" id="WLD58566.1"/>
    </source>
</evidence>
<name>A0AB38YGY1_9GAMM</name>
<gene>
    <name evidence="3" type="ORF">NFC81_01935</name>
</gene>
<dbReference type="PANTHER" id="PTHR35936:SF35">
    <property type="entry name" value="L-CYSTINE-BINDING PROTEIN TCYJ"/>
    <property type="match status" value="1"/>
</dbReference>
<accession>A0AB38YGY1</accession>
<dbReference type="RefSeq" id="WP_304995851.1">
    <property type="nucleotide sequence ID" value="NZ_CP101717.1"/>
</dbReference>
<comment type="similarity">
    <text evidence="1">Belongs to the bacterial solute-binding protein 3 family.</text>
</comment>
<organism evidence="3">
    <name type="scientific">Salinispirillum sp. LH 10-3-1</name>
    <dbReference type="NCBI Taxonomy" id="2952525"/>
    <lineage>
        <taxon>Bacteria</taxon>
        <taxon>Pseudomonadati</taxon>
        <taxon>Pseudomonadota</taxon>
        <taxon>Gammaproteobacteria</taxon>
        <taxon>Oceanospirillales</taxon>
        <taxon>Saccharospirillaceae</taxon>
        <taxon>Salinispirillum</taxon>
    </lineage>
</organism>
<protein>
    <submittedName>
        <fullName evidence="3">ABC transporter substrate-binding protein</fullName>
    </submittedName>
</protein>
<dbReference type="EMBL" id="CP101717">
    <property type="protein sequence ID" value="WLD58566.1"/>
    <property type="molecule type" value="Genomic_DNA"/>
</dbReference>
<dbReference type="AlphaFoldDB" id="A0AB38YGY1"/>
<dbReference type="PANTHER" id="PTHR35936">
    <property type="entry name" value="MEMBRANE-BOUND LYTIC MUREIN TRANSGLYCOSYLASE F"/>
    <property type="match status" value="1"/>
</dbReference>
<feature type="chain" id="PRO_5044345042" evidence="2">
    <location>
        <begin position="28"/>
        <end position="254"/>
    </location>
</feature>
<evidence type="ECO:0000256" key="2">
    <source>
        <dbReference type="SAM" id="SignalP"/>
    </source>
</evidence>
<keyword evidence="2" id="KW-0732">Signal</keyword>